<dbReference type="STRING" id="1852522.SAMN06295960_1798"/>
<dbReference type="PANTHER" id="PTHR10000">
    <property type="entry name" value="PHOSPHOSERINE PHOSPHATASE"/>
    <property type="match status" value="1"/>
</dbReference>
<dbReference type="InterPro" id="IPR036412">
    <property type="entry name" value="HAD-like_sf"/>
</dbReference>
<reference evidence="1 2" key="1">
    <citation type="submission" date="2017-04" db="EMBL/GenBank/DDBJ databases">
        <authorList>
            <person name="Afonso C.L."/>
            <person name="Miller P.J."/>
            <person name="Scott M.A."/>
            <person name="Spackman E."/>
            <person name="Goraichik I."/>
            <person name="Dimitrov K.M."/>
            <person name="Suarez D.L."/>
            <person name="Swayne D.E."/>
        </authorList>
    </citation>
    <scope>NUCLEOTIDE SEQUENCE [LARGE SCALE GENOMIC DNA]</scope>
    <source>
        <strain evidence="1 2">11</strain>
    </source>
</reference>
<dbReference type="Gene3D" id="3.30.1240.10">
    <property type="match status" value="1"/>
</dbReference>
<dbReference type="SFLD" id="SFLDG01140">
    <property type="entry name" value="C2.B:_Phosphomannomutase_and_P"/>
    <property type="match status" value="1"/>
</dbReference>
<proteinExistence type="predicted"/>
<dbReference type="CDD" id="cd07517">
    <property type="entry name" value="HAD_HPP"/>
    <property type="match status" value="1"/>
</dbReference>
<protein>
    <recommendedName>
        <fullName evidence="3">Cof subfamily of IIB subfamily of haloacid dehalogenase superfamily/HAD-superfamily hydrolase, subfamily IIB</fullName>
    </recommendedName>
</protein>
<dbReference type="OrthoDB" id="9810101at2"/>
<dbReference type="SFLD" id="SFLDS00003">
    <property type="entry name" value="Haloacid_Dehalogenase"/>
    <property type="match status" value="1"/>
</dbReference>
<dbReference type="InterPro" id="IPR006379">
    <property type="entry name" value="HAD-SF_hydro_IIB"/>
</dbReference>
<sequence length="258" mass="29035">MSYKIAFFDIDGTLVNEDKQIPQDALEAIFELKEKGVEPVIATGRAPYFFHHLAEQLHINSYVSLNGGYVVYQGEVIYKRPIERSDVECFVKRAAEHAHSLVFEGHHTFSTNNDQDPFMIDAVSSLKVELPLLHEAFWQEEDIYQIFLHCKEEDEPLYEGHVPGLRMIRWHHTALDVLPKGSSKAEGIHAMLDILKLTPEEAIAFGDGLNDMEMLNAVGLGIAMGNSHEDLKPYADYITTHVNEGGIANGLRYAGLIE</sequence>
<dbReference type="PROSITE" id="PS01228">
    <property type="entry name" value="COF_1"/>
    <property type="match status" value="1"/>
</dbReference>
<dbReference type="InterPro" id="IPR000150">
    <property type="entry name" value="Cof"/>
</dbReference>
<dbReference type="Pfam" id="PF08282">
    <property type="entry name" value="Hydrolase_3"/>
    <property type="match status" value="1"/>
</dbReference>
<dbReference type="AlphaFoldDB" id="A0A1X7JWB5"/>
<dbReference type="InterPro" id="IPR023214">
    <property type="entry name" value="HAD_sf"/>
</dbReference>
<dbReference type="PANTHER" id="PTHR10000:SF25">
    <property type="entry name" value="PHOSPHATASE YKRA-RELATED"/>
    <property type="match status" value="1"/>
</dbReference>
<dbReference type="SUPFAM" id="SSF56784">
    <property type="entry name" value="HAD-like"/>
    <property type="match status" value="1"/>
</dbReference>
<evidence type="ECO:0000313" key="2">
    <source>
        <dbReference type="Proteomes" id="UP000193834"/>
    </source>
</evidence>
<dbReference type="Gene3D" id="3.40.50.1000">
    <property type="entry name" value="HAD superfamily/HAD-like"/>
    <property type="match status" value="1"/>
</dbReference>
<dbReference type="Proteomes" id="UP000193834">
    <property type="component" value="Unassembled WGS sequence"/>
</dbReference>
<organism evidence="1 2">
    <name type="scientific">Paenibacillus aquistagni</name>
    <dbReference type="NCBI Taxonomy" id="1852522"/>
    <lineage>
        <taxon>Bacteria</taxon>
        <taxon>Bacillati</taxon>
        <taxon>Bacillota</taxon>
        <taxon>Bacilli</taxon>
        <taxon>Bacillales</taxon>
        <taxon>Paenibacillaceae</taxon>
        <taxon>Paenibacillus</taxon>
    </lineage>
</organism>
<name>A0A1X7JWB5_9BACL</name>
<dbReference type="RefSeq" id="WP_085494048.1">
    <property type="nucleotide sequence ID" value="NZ_FXAZ01000002.1"/>
</dbReference>
<dbReference type="NCBIfam" id="TIGR01484">
    <property type="entry name" value="HAD-SF-IIB"/>
    <property type="match status" value="1"/>
</dbReference>
<dbReference type="GO" id="GO:0016791">
    <property type="term" value="F:phosphatase activity"/>
    <property type="evidence" value="ECO:0007669"/>
    <property type="project" value="TreeGrafter"/>
</dbReference>
<dbReference type="NCBIfam" id="TIGR00099">
    <property type="entry name" value="Cof-subfamily"/>
    <property type="match status" value="1"/>
</dbReference>
<dbReference type="PROSITE" id="PS01229">
    <property type="entry name" value="COF_2"/>
    <property type="match status" value="1"/>
</dbReference>
<evidence type="ECO:0008006" key="3">
    <source>
        <dbReference type="Google" id="ProtNLM"/>
    </source>
</evidence>
<accession>A0A1X7JWB5</accession>
<keyword evidence="2" id="KW-1185">Reference proteome</keyword>
<dbReference type="GO" id="GO:0005829">
    <property type="term" value="C:cytosol"/>
    <property type="evidence" value="ECO:0007669"/>
    <property type="project" value="TreeGrafter"/>
</dbReference>
<dbReference type="EMBL" id="FXAZ01000002">
    <property type="protein sequence ID" value="SMG32724.1"/>
    <property type="molecule type" value="Genomic_DNA"/>
</dbReference>
<dbReference type="SFLD" id="SFLDG01144">
    <property type="entry name" value="C2.B.4:_PGP_Like"/>
    <property type="match status" value="1"/>
</dbReference>
<evidence type="ECO:0000313" key="1">
    <source>
        <dbReference type="EMBL" id="SMG32724.1"/>
    </source>
</evidence>
<gene>
    <name evidence="1" type="ORF">SAMN06295960_1798</name>
</gene>
<dbReference type="GO" id="GO:0000287">
    <property type="term" value="F:magnesium ion binding"/>
    <property type="evidence" value="ECO:0007669"/>
    <property type="project" value="TreeGrafter"/>
</dbReference>